<feature type="region of interest" description="Disordered" evidence="1">
    <location>
        <begin position="17"/>
        <end position="42"/>
    </location>
</feature>
<accession>A0AAD5LL24</accession>
<comment type="caution">
    <text evidence="3">The sequence shown here is derived from an EMBL/GenBank/DDBJ whole genome shotgun (WGS) entry which is preliminary data.</text>
</comment>
<evidence type="ECO:0000256" key="1">
    <source>
        <dbReference type="SAM" id="MobiDB-lite"/>
    </source>
</evidence>
<protein>
    <submittedName>
        <fullName evidence="3">Uncharacterized protein</fullName>
    </submittedName>
</protein>
<feature type="transmembrane region" description="Helical" evidence="2">
    <location>
        <begin position="71"/>
        <end position="92"/>
    </location>
</feature>
<dbReference type="Proteomes" id="UP000820818">
    <property type="component" value="Linkage Group LG4"/>
</dbReference>
<evidence type="ECO:0000313" key="3">
    <source>
        <dbReference type="EMBL" id="KAI9559758.1"/>
    </source>
</evidence>
<keyword evidence="4" id="KW-1185">Reference proteome</keyword>
<name>A0AAD5LL24_9CRUS</name>
<keyword evidence="2" id="KW-1133">Transmembrane helix</keyword>
<keyword evidence="2" id="KW-0472">Membrane</keyword>
<evidence type="ECO:0000313" key="4">
    <source>
        <dbReference type="Proteomes" id="UP000820818"/>
    </source>
</evidence>
<dbReference type="AlphaFoldDB" id="A0AAD5LL24"/>
<reference evidence="3 4" key="1">
    <citation type="submission" date="2022-05" db="EMBL/GenBank/DDBJ databases">
        <title>A multi-omics perspective on studying reproductive biology in Daphnia sinensis.</title>
        <authorList>
            <person name="Jia J."/>
        </authorList>
    </citation>
    <scope>NUCLEOTIDE SEQUENCE [LARGE SCALE GENOMIC DNA]</scope>
    <source>
        <strain evidence="3 4">WSL</strain>
    </source>
</reference>
<feature type="compositionally biased region" description="Basic and acidic residues" evidence="1">
    <location>
        <begin position="19"/>
        <end position="29"/>
    </location>
</feature>
<evidence type="ECO:0000256" key="2">
    <source>
        <dbReference type="SAM" id="Phobius"/>
    </source>
</evidence>
<gene>
    <name evidence="3" type="ORF">GHT06_013764</name>
</gene>
<organism evidence="3 4">
    <name type="scientific">Daphnia sinensis</name>
    <dbReference type="NCBI Taxonomy" id="1820382"/>
    <lineage>
        <taxon>Eukaryota</taxon>
        <taxon>Metazoa</taxon>
        <taxon>Ecdysozoa</taxon>
        <taxon>Arthropoda</taxon>
        <taxon>Crustacea</taxon>
        <taxon>Branchiopoda</taxon>
        <taxon>Diplostraca</taxon>
        <taxon>Cladocera</taxon>
        <taxon>Anomopoda</taxon>
        <taxon>Daphniidae</taxon>
        <taxon>Daphnia</taxon>
        <taxon>Daphnia similis group</taxon>
    </lineage>
</organism>
<sequence length="96" mass="10820">MSDCGSGIRSYNKCKKIKQSAEEQPKNERLPTSTQESSNKRKFLKRPGETLYSCNVQPVVRSLGLRSRTTVPLFFSIKTTTIFLPLALFLLLPNAL</sequence>
<keyword evidence="2" id="KW-0812">Transmembrane</keyword>
<proteinExistence type="predicted"/>
<dbReference type="EMBL" id="WJBH02000004">
    <property type="protein sequence ID" value="KAI9559758.1"/>
    <property type="molecule type" value="Genomic_DNA"/>
</dbReference>